<keyword evidence="3" id="KW-0805">Transcription regulation</keyword>
<dbReference type="Pfam" id="PF06506">
    <property type="entry name" value="PrpR_N"/>
    <property type="match status" value="1"/>
</dbReference>
<dbReference type="InterPro" id="IPR002197">
    <property type="entry name" value="HTH_Fis"/>
</dbReference>
<dbReference type="GO" id="GO:0005524">
    <property type="term" value="F:ATP binding"/>
    <property type="evidence" value="ECO:0007669"/>
    <property type="project" value="UniProtKB-KW"/>
</dbReference>
<dbReference type="InterPro" id="IPR002078">
    <property type="entry name" value="Sigma_54_int"/>
</dbReference>
<dbReference type="SMART" id="SM00382">
    <property type="entry name" value="AAA"/>
    <property type="match status" value="1"/>
</dbReference>
<dbReference type="FunFam" id="3.40.50.300:FF:000006">
    <property type="entry name" value="DNA-binding transcriptional regulator NtrC"/>
    <property type="match status" value="1"/>
</dbReference>
<dbReference type="Gene3D" id="3.40.50.10660">
    <property type="entry name" value="PrpR receptor domain-like"/>
    <property type="match status" value="1"/>
</dbReference>
<dbReference type="PROSITE" id="PS50045">
    <property type="entry name" value="SIGMA54_INTERACT_4"/>
    <property type="match status" value="1"/>
</dbReference>
<dbReference type="PANTHER" id="PTHR32071:SF57">
    <property type="entry name" value="C4-DICARBOXYLATE TRANSPORT TRANSCRIPTIONAL REGULATORY PROTEIN DCTD"/>
    <property type="match status" value="1"/>
</dbReference>
<dbReference type="InterPro" id="IPR025662">
    <property type="entry name" value="Sigma_54_int_dom_ATP-bd_1"/>
</dbReference>
<dbReference type="GO" id="GO:0006355">
    <property type="term" value="P:regulation of DNA-templated transcription"/>
    <property type="evidence" value="ECO:0007669"/>
    <property type="project" value="InterPro"/>
</dbReference>
<dbReference type="PROSITE" id="PS00688">
    <property type="entry name" value="SIGMA54_INTERACT_3"/>
    <property type="match status" value="1"/>
</dbReference>
<sequence length="623" mass="69999">MYQSAKIRILIFGHKEFSQLLSSVLTDIENSAECRIVDAIVGTIDEANKHVSLFNPDVVISAGSNASYLKTALNVPVLSIPVTESDIVSAVAKASIVSRNVHVITFDDYSSLVELLNQNTAINIKHSRYETAEEAKQIYQLSKLTSDNVVVGASLVCGLASQNNIKSFLIYSKESCRAILKEAAEIGRNQRDQIHSKAIHRWLNEDSKTPILVVDNYTNMLTSNAAADVEFAIDSNSKQQILELLHSSQFTDISDGKCRLNQADWWFHKDTIEMASHRFEIYQFYAQTPSICAAPSTTKPTQPLIYRSQIMGNLIERTDLYAHSPSHVLIIGESGTGKEMIAKRIHQNSQFSEGQFVAINCAAMPSELFEGELFGYVEGSFTGSKRGGKHGLLYEAENGVLFLDEVGELSLPQQAKLLRVIQEKSYRPIGSHKEFKVNLKIIAATNRPLADEVKKGLFRDDLYYRLNVLCINIPSLRDRKEDIVNITKSKLHALNFGELSSETLENIALHVTPIFETYDWPGNIRELENIIERLLVYCSVHQDPDSKKVTELLQELAPELFVDAQIETTGELAKHEHELVMQAMNKFNGNKELVAQFLGISQTTLWRRLKRFSKNNQRGQQHA</sequence>
<keyword evidence="1" id="KW-0547">Nucleotide-binding</keyword>
<proteinExistence type="predicted"/>
<accession>G4QE00</accession>
<dbReference type="Gene3D" id="3.40.50.300">
    <property type="entry name" value="P-loop containing nucleotide triphosphate hydrolases"/>
    <property type="match status" value="1"/>
</dbReference>
<dbReference type="SUPFAM" id="SSF46689">
    <property type="entry name" value="Homeodomain-like"/>
    <property type="match status" value="1"/>
</dbReference>
<dbReference type="InterPro" id="IPR009057">
    <property type="entry name" value="Homeodomain-like_sf"/>
</dbReference>
<evidence type="ECO:0000313" key="6">
    <source>
        <dbReference type="EMBL" id="AEP31274.1"/>
    </source>
</evidence>
<reference evidence="6 7" key="1">
    <citation type="journal article" date="2011" name="J. Bacteriol.">
        <title>Complete genome sequence of seawater bacterium Glaciecola nitratireducens FR1064T.</title>
        <authorList>
            <person name="Bian F."/>
            <person name="Qin Q.L."/>
            <person name="Xie B.B."/>
            <person name="Shu Y.L."/>
            <person name="Zhang X.Y."/>
            <person name="Yu Y."/>
            <person name="Chen B."/>
            <person name="Chen X.L."/>
            <person name="Zhou B.C."/>
            <person name="Zhang Y.Z."/>
        </authorList>
    </citation>
    <scope>NUCLEOTIDE SEQUENCE [LARGE SCALE GENOMIC DNA]</scope>
    <source>
        <strain evidence="7">JCM 12485 / KCTC 12276 / FR1064</strain>
    </source>
</reference>
<dbReference type="InterPro" id="IPR003593">
    <property type="entry name" value="AAA+_ATPase"/>
</dbReference>
<dbReference type="GO" id="GO:0043565">
    <property type="term" value="F:sequence-specific DNA binding"/>
    <property type="evidence" value="ECO:0007669"/>
    <property type="project" value="InterPro"/>
</dbReference>
<protein>
    <submittedName>
        <fullName evidence="6">Two component, sigma54 specific, transcriptional regulator, Fis family</fullName>
    </submittedName>
</protein>
<evidence type="ECO:0000313" key="7">
    <source>
        <dbReference type="Proteomes" id="UP000009282"/>
    </source>
</evidence>
<keyword evidence="7" id="KW-1185">Reference proteome</keyword>
<dbReference type="PANTHER" id="PTHR32071">
    <property type="entry name" value="TRANSCRIPTIONAL REGULATORY PROTEIN"/>
    <property type="match status" value="1"/>
</dbReference>
<dbReference type="STRING" id="1085623.GNIT_3179"/>
<dbReference type="CDD" id="cd00009">
    <property type="entry name" value="AAA"/>
    <property type="match status" value="1"/>
</dbReference>
<dbReference type="SUPFAM" id="SSF159800">
    <property type="entry name" value="PrpR receptor domain-like"/>
    <property type="match status" value="1"/>
</dbReference>
<dbReference type="PROSITE" id="PS00675">
    <property type="entry name" value="SIGMA54_INTERACT_1"/>
    <property type="match status" value="1"/>
</dbReference>
<dbReference type="HOGENOM" id="CLU_000445_8_5_6"/>
<dbReference type="PRINTS" id="PR01590">
    <property type="entry name" value="HTHFIS"/>
</dbReference>
<dbReference type="Proteomes" id="UP000009282">
    <property type="component" value="Chromosome"/>
</dbReference>
<dbReference type="InterPro" id="IPR027417">
    <property type="entry name" value="P-loop_NTPase"/>
</dbReference>
<dbReference type="GO" id="GO:0000156">
    <property type="term" value="F:phosphorelay response regulator activity"/>
    <property type="evidence" value="ECO:0007669"/>
    <property type="project" value="InterPro"/>
</dbReference>
<keyword evidence="4" id="KW-0804">Transcription</keyword>
<feature type="domain" description="Sigma-54 factor interaction" evidence="5">
    <location>
        <begin position="304"/>
        <end position="536"/>
    </location>
</feature>
<dbReference type="eggNOG" id="COG3829">
    <property type="taxonomic scope" value="Bacteria"/>
</dbReference>
<dbReference type="EMBL" id="CP003060">
    <property type="protein sequence ID" value="AEP31274.1"/>
    <property type="molecule type" value="Genomic_DNA"/>
</dbReference>
<organism evidence="6 7">
    <name type="scientific">Glaciecola nitratireducens (strain JCM 12485 / KCTC 12276 / FR1064)</name>
    <dbReference type="NCBI Taxonomy" id="1085623"/>
    <lineage>
        <taxon>Bacteria</taxon>
        <taxon>Pseudomonadati</taxon>
        <taxon>Pseudomonadota</taxon>
        <taxon>Gammaproteobacteria</taxon>
        <taxon>Alteromonadales</taxon>
        <taxon>Alteromonadaceae</taxon>
        <taxon>Brumicola</taxon>
    </lineage>
</organism>
<dbReference type="Gene3D" id="3.40.50.2300">
    <property type="match status" value="1"/>
</dbReference>
<name>G4QE00_GLANF</name>
<dbReference type="Pfam" id="PF00158">
    <property type="entry name" value="Sigma54_activat"/>
    <property type="match status" value="1"/>
</dbReference>
<dbReference type="Pfam" id="PF25601">
    <property type="entry name" value="AAA_lid_14"/>
    <property type="match status" value="1"/>
</dbReference>
<evidence type="ECO:0000256" key="3">
    <source>
        <dbReference type="ARBA" id="ARBA00023015"/>
    </source>
</evidence>
<dbReference type="Pfam" id="PF02954">
    <property type="entry name" value="HTH_8"/>
    <property type="match status" value="1"/>
</dbReference>
<dbReference type="InterPro" id="IPR010524">
    <property type="entry name" value="Sig_transdc_resp-reg_PrpR_N"/>
</dbReference>
<gene>
    <name evidence="6" type="ordered locus">GNIT_3179</name>
</gene>
<evidence type="ECO:0000259" key="5">
    <source>
        <dbReference type="PROSITE" id="PS50045"/>
    </source>
</evidence>
<dbReference type="Gene3D" id="1.10.8.60">
    <property type="match status" value="1"/>
</dbReference>
<evidence type="ECO:0000256" key="4">
    <source>
        <dbReference type="ARBA" id="ARBA00023163"/>
    </source>
</evidence>
<dbReference type="OrthoDB" id="9804019at2"/>
<dbReference type="KEGG" id="gni:GNIT_3179"/>
<dbReference type="InterPro" id="IPR025944">
    <property type="entry name" value="Sigma_54_int_dom_CS"/>
</dbReference>
<dbReference type="Gene3D" id="1.10.10.60">
    <property type="entry name" value="Homeodomain-like"/>
    <property type="match status" value="1"/>
</dbReference>
<dbReference type="SUPFAM" id="SSF52540">
    <property type="entry name" value="P-loop containing nucleoside triphosphate hydrolases"/>
    <property type="match status" value="1"/>
</dbReference>
<keyword evidence="2" id="KW-0067">ATP-binding</keyword>
<evidence type="ECO:0000256" key="1">
    <source>
        <dbReference type="ARBA" id="ARBA00022741"/>
    </source>
</evidence>
<evidence type="ECO:0000256" key="2">
    <source>
        <dbReference type="ARBA" id="ARBA00022840"/>
    </source>
</evidence>
<dbReference type="AlphaFoldDB" id="G4QE00"/>
<dbReference type="InterPro" id="IPR058031">
    <property type="entry name" value="AAA_lid_NorR"/>
</dbReference>